<dbReference type="SUPFAM" id="SSF89372">
    <property type="entry name" value="Fucose-specific lectin"/>
    <property type="match status" value="1"/>
</dbReference>
<feature type="region of interest" description="Disordered" evidence="1">
    <location>
        <begin position="403"/>
        <end position="427"/>
    </location>
</feature>
<keyword evidence="2" id="KW-1133">Transmembrane helix</keyword>
<evidence type="ECO:0000256" key="1">
    <source>
        <dbReference type="SAM" id="MobiDB-lite"/>
    </source>
</evidence>
<evidence type="ECO:0000256" key="2">
    <source>
        <dbReference type="SAM" id="Phobius"/>
    </source>
</evidence>
<proteinExistence type="predicted"/>
<protein>
    <recommendedName>
        <fullName evidence="5">Fucose-specific lectin</fullName>
    </recommendedName>
</protein>
<accession>A0AAN9YNP5</accession>
<feature type="transmembrane region" description="Helical" evidence="2">
    <location>
        <begin position="371"/>
        <end position="393"/>
    </location>
</feature>
<keyword evidence="2" id="KW-0812">Transmembrane</keyword>
<keyword evidence="4" id="KW-1185">Reference proteome</keyword>
<evidence type="ECO:0000313" key="4">
    <source>
        <dbReference type="Proteomes" id="UP001320420"/>
    </source>
</evidence>
<dbReference type="EMBL" id="JAKJXP020000054">
    <property type="protein sequence ID" value="KAK7751101.1"/>
    <property type="molecule type" value="Genomic_DNA"/>
</dbReference>
<reference evidence="3 4" key="1">
    <citation type="submission" date="2024-02" db="EMBL/GenBank/DDBJ databases">
        <title>De novo assembly and annotation of 12 fungi associated with fruit tree decline syndrome in Ontario, Canada.</title>
        <authorList>
            <person name="Sulman M."/>
            <person name="Ellouze W."/>
            <person name="Ilyukhin E."/>
        </authorList>
    </citation>
    <scope>NUCLEOTIDE SEQUENCE [LARGE SCALE GENOMIC DNA]</scope>
    <source>
        <strain evidence="3 4">M11/M66-122</strain>
    </source>
</reference>
<gene>
    <name evidence="3" type="ORF">SLS62_006930</name>
</gene>
<comment type="caution">
    <text evidence="3">The sequence shown here is derived from an EMBL/GenBank/DDBJ whole genome shotgun (WGS) entry which is preliminary data.</text>
</comment>
<dbReference type="Gene3D" id="2.120.10.70">
    <property type="entry name" value="Fucose-specific lectin"/>
    <property type="match status" value="1"/>
</dbReference>
<evidence type="ECO:0008006" key="5">
    <source>
        <dbReference type="Google" id="ProtNLM"/>
    </source>
</evidence>
<feature type="region of interest" description="Disordered" evidence="1">
    <location>
        <begin position="449"/>
        <end position="477"/>
    </location>
</feature>
<dbReference type="Proteomes" id="UP001320420">
    <property type="component" value="Unassembled WGS sequence"/>
</dbReference>
<keyword evidence="2" id="KW-0472">Membrane</keyword>
<evidence type="ECO:0000313" key="3">
    <source>
        <dbReference type="EMBL" id="KAK7751101.1"/>
    </source>
</evidence>
<organism evidence="3 4">
    <name type="scientific">Diatrype stigma</name>
    <dbReference type="NCBI Taxonomy" id="117547"/>
    <lineage>
        <taxon>Eukaryota</taxon>
        <taxon>Fungi</taxon>
        <taxon>Dikarya</taxon>
        <taxon>Ascomycota</taxon>
        <taxon>Pezizomycotina</taxon>
        <taxon>Sordariomycetes</taxon>
        <taxon>Xylariomycetidae</taxon>
        <taxon>Xylariales</taxon>
        <taxon>Diatrypaceae</taxon>
        <taxon>Diatrype</taxon>
    </lineage>
</organism>
<dbReference type="AlphaFoldDB" id="A0AAN9YNP5"/>
<sequence length="517" mass="54914">MQDDESGGIRYSLCNTNSTPIFPNDTTLVAPLDDYPPKTNTSLAGAGWWTGTDYYASIFYQDDQDRIVNSLLKCDTATGQWYDTGDYIITNDCPKASPTSGLAVILLGADDGYRVFYHDLDGRVQSVSYMRSTQNWLYNGLVNPDTNGKGNSSSTSGGAIAATFPNDNNITVITARDAENLEVSRIYGDGTWHISTFPTPLANEGSAQSFFTNTTNTTDASAFALNSTSSPSWSLPAWDGSRTAALAMAEDKQYMRSAFYIGTDARLHQIANVNWQWEAFAAPDDEDAVWPAAASRQLAAACDFESSQTRIYYVPSGSGGQQLVEVASNSGIWADAKALPSYNDTAATGDGDADGAAGSATSGAMSAGAKAGIGVGVSLGIFGVGGSLAAFLLMRRNQRRKDAEREKESAVELQSSEHGASPAYSHSQPALADAAAAYYPGGYPQQYGGGEGVWPLQQQQGGGPEQWSAKPPATPVEMENTPVYELDARHTPLEMLGEGHYREMGADRGHDGGGAGR</sequence>
<name>A0AAN9YNP5_9PEZI</name>